<accession>A0A517R2G9</accession>
<dbReference type="SUPFAM" id="SSF69618">
    <property type="entry name" value="HemD-like"/>
    <property type="match status" value="1"/>
</dbReference>
<evidence type="ECO:0000313" key="2">
    <source>
        <dbReference type="EMBL" id="QDT38077.1"/>
    </source>
</evidence>
<gene>
    <name evidence="2" type="ORF">Pan189_24620</name>
</gene>
<reference evidence="2 3" key="1">
    <citation type="submission" date="2019-02" db="EMBL/GenBank/DDBJ databases">
        <title>Deep-cultivation of Planctomycetes and their phenomic and genomic characterization uncovers novel biology.</title>
        <authorList>
            <person name="Wiegand S."/>
            <person name="Jogler M."/>
            <person name="Boedeker C."/>
            <person name="Pinto D."/>
            <person name="Vollmers J."/>
            <person name="Rivas-Marin E."/>
            <person name="Kohn T."/>
            <person name="Peeters S.H."/>
            <person name="Heuer A."/>
            <person name="Rast P."/>
            <person name="Oberbeckmann S."/>
            <person name="Bunk B."/>
            <person name="Jeske O."/>
            <person name="Meyerdierks A."/>
            <person name="Storesund J.E."/>
            <person name="Kallscheuer N."/>
            <person name="Luecker S."/>
            <person name="Lage O.M."/>
            <person name="Pohl T."/>
            <person name="Merkel B.J."/>
            <person name="Hornburger P."/>
            <person name="Mueller R.-W."/>
            <person name="Bruemmer F."/>
            <person name="Labrenz M."/>
            <person name="Spormann A.M."/>
            <person name="Op den Camp H."/>
            <person name="Overmann J."/>
            <person name="Amann R."/>
            <person name="Jetten M.S.M."/>
            <person name="Mascher T."/>
            <person name="Medema M.H."/>
            <person name="Devos D.P."/>
            <person name="Kaster A.-K."/>
            <person name="Ovreas L."/>
            <person name="Rohde M."/>
            <person name="Galperin M.Y."/>
            <person name="Jogler C."/>
        </authorList>
    </citation>
    <scope>NUCLEOTIDE SEQUENCE [LARGE SCALE GENOMIC DNA]</scope>
    <source>
        <strain evidence="2 3">Pan189</strain>
    </source>
</reference>
<dbReference type="RefSeq" id="WP_145364131.1">
    <property type="nucleotide sequence ID" value="NZ_CP036268.1"/>
</dbReference>
<feature type="domain" description="Tetrapyrrole biosynthesis uroporphyrinogen III synthase" evidence="1">
    <location>
        <begin position="1"/>
        <end position="242"/>
    </location>
</feature>
<name>A0A517R2G9_9PLAN</name>
<protein>
    <submittedName>
        <fullName evidence="2">Bifunctional uroporphyrinogen-III synthetase/response regulator domain protein</fullName>
    </submittedName>
</protein>
<dbReference type="EMBL" id="CP036268">
    <property type="protein sequence ID" value="QDT38077.1"/>
    <property type="molecule type" value="Genomic_DNA"/>
</dbReference>
<sequence>MQRLIERFGGVATVAPSMREIPLEQNDEALAFGERLFAGEIDAVIFLTGVGARALVDALSTRYATEDVLSQFRRTTLIVRGPKPTAVLKQWKLDIAHRAPEPNTWRELIETLRRETDLSGKTVAVQEYGRPNEQFYQELRALGATVIAAPVYRWALPEDTAPLEAAVRSATDGDFDALLFTSANQVDNCLEIADRTVGKDRFITAVKQSAVCSIGPTCSEALVSVGLMPDVEASPPKMGQLVRAAFECLANRAEESRS</sequence>
<organism evidence="2 3">
    <name type="scientific">Stratiformator vulcanicus</name>
    <dbReference type="NCBI Taxonomy" id="2527980"/>
    <lineage>
        <taxon>Bacteria</taxon>
        <taxon>Pseudomonadati</taxon>
        <taxon>Planctomycetota</taxon>
        <taxon>Planctomycetia</taxon>
        <taxon>Planctomycetales</taxon>
        <taxon>Planctomycetaceae</taxon>
        <taxon>Stratiformator</taxon>
    </lineage>
</organism>
<proteinExistence type="predicted"/>
<dbReference type="InterPro" id="IPR003754">
    <property type="entry name" value="4pyrrol_synth_uPrphyn_synth"/>
</dbReference>
<dbReference type="Pfam" id="PF02602">
    <property type="entry name" value="HEM4"/>
    <property type="match status" value="1"/>
</dbReference>
<dbReference type="InterPro" id="IPR036108">
    <property type="entry name" value="4pyrrol_syn_uPrphyn_synt_sf"/>
</dbReference>
<dbReference type="AlphaFoldDB" id="A0A517R2G9"/>
<dbReference type="GO" id="GO:0004852">
    <property type="term" value="F:uroporphyrinogen-III synthase activity"/>
    <property type="evidence" value="ECO:0007669"/>
    <property type="project" value="InterPro"/>
</dbReference>
<dbReference type="CDD" id="cd06578">
    <property type="entry name" value="HemD"/>
    <property type="match status" value="1"/>
</dbReference>
<keyword evidence="3" id="KW-1185">Reference proteome</keyword>
<dbReference type="OrthoDB" id="213853at2"/>
<evidence type="ECO:0000313" key="3">
    <source>
        <dbReference type="Proteomes" id="UP000317318"/>
    </source>
</evidence>
<dbReference type="GO" id="GO:0006780">
    <property type="term" value="P:uroporphyrinogen III biosynthetic process"/>
    <property type="evidence" value="ECO:0007669"/>
    <property type="project" value="InterPro"/>
</dbReference>
<dbReference type="Proteomes" id="UP000317318">
    <property type="component" value="Chromosome"/>
</dbReference>
<dbReference type="PANTHER" id="PTHR40082">
    <property type="entry name" value="BLR5956 PROTEIN"/>
    <property type="match status" value="1"/>
</dbReference>
<dbReference type="Gene3D" id="3.40.50.10090">
    <property type="match status" value="2"/>
</dbReference>
<dbReference type="PANTHER" id="PTHR40082:SF1">
    <property type="entry name" value="BLR5956 PROTEIN"/>
    <property type="match status" value="1"/>
</dbReference>
<evidence type="ECO:0000259" key="1">
    <source>
        <dbReference type="Pfam" id="PF02602"/>
    </source>
</evidence>
<dbReference type="InterPro" id="IPR039793">
    <property type="entry name" value="UROS/Hem4"/>
</dbReference>
<dbReference type="KEGG" id="svp:Pan189_24620"/>